<sequence>MKKIILLSTMFLSALSFAQMVGNDRDAHGCIPSAGYTYSKAKNDCIRVFEQKIKLKGVRSQEGANFMAAVVFSKDMMKAEIFLMEEPESIILTKQRKSKIWKNGNYVLVPYKKTYQLKKDNFVIYQ</sequence>
<gene>
    <name evidence="2" type="ORF">HHL20_09800</name>
</gene>
<organism evidence="2 3">
    <name type="scientific">Chryseobacterium cheonjiense</name>
    <dbReference type="NCBI Taxonomy" id="2728845"/>
    <lineage>
        <taxon>Bacteria</taxon>
        <taxon>Pseudomonadati</taxon>
        <taxon>Bacteroidota</taxon>
        <taxon>Flavobacteriia</taxon>
        <taxon>Flavobacteriales</taxon>
        <taxon>Weeksellaceae</taxon>
        <taxon>Chryseobacterium group</taxon>
        <taxon>Chryseobacterium</taxon>
    </lineage>
</organism>
<proteinExistence type="predicted"/>
<keyword evidence="1" id="KW-0732">Signal</keyword>
<name>A0A7Y0A6J2_9FLAO</name>
<feature type="chain" id="PRO_5031202064" evidence="1">
    <location>
        <begin position="19"/>
        <end position="126"/>
    </location>
</feature>
<dbReference type="AlphaFoldDB" id="A0A7Y0A6J2"/>
<evidence type="ECO:0000256" key="1">
    <source>
        <dbReference type="SAM" id="SignalP"/>
    </source>
</evidence>
<feature type="signal peptide" evidence="1">
    <location>
        <begin position="1"/>
        <end position="18"/>
    </location>
</feature>
<evidence type="ECO:0000313" key="3">
    <source>
        <dbReference type="Proteomes" id="UP000552615"/>
    </source>
</evidence>
<dbReference type="Proteomes" id="UP000552615">
    <property type="component" value="Unassembled WGS sequence"/>
</dbReference>
<keyword evidence="3" id="KW-1185">Reference proteome</keyword>
<accession>A0A7Y0A6J2</accession>
<evidence type="ECO:0000313" key="2">
    <source>
        <dbReference type="EMBL" id="NML57636.1"/>
    </source>
</evidence>
<comment type="caution">
    <text evidence="2">The sequence shown here is derived from an EMBL/GenBank/DDBJ whole genome shotgun (WGS) entry which is preliminary data.</text>
</comment>
<dbReference type="EMBL" id="JABBGF010000001">
    <property type="protein sequence ID" value="NML57636.1"/>
    <property type="molecule type" value="Genomic_DNA"/>
</dbReference>
<reference evidence="2 3" key="1">
    <citation type="submission" date="2020-04" db="EMBL/GenBank/DDBJ databases">
        <title>Chryseobacterium sp. RJ-7-14 sp. nov., isolated from Jeju soil.</title>
        <authorList>
            <person name="Dahal R.H."/>
            <person name="Chaudhary D.K."/>
        </authorList>
    </citation>
    <scope>NUCLEOTIDE SEQUENCE [LARGE SCALE GENOMIC DNA]</scope>
    <source>
        <strain evidence="2 3">RJ-7-14</strain>
    </source>
</reference>
<protein>
    <submittedName>
        <fullName evidence="2">Uncharacterized protein</fullName>
    </submittedName>
</protein>
<dbReference type="RefSeq" id="WP_169230945.1">
    <property type="nucleotide sequence ID" value="NZ_JABBGF010000001.1"/>
</dbReference>